<organism evidence="2 3">
    <name type="scientific">Thyridium curvatum</name>
    <dbReference type="NCBI Taxonomy" id="1093900"/>
    <lineage>
        <taxon>Eukaryota</taxon>
        <taxon>Fungi</taxon>
        <taxon>Dikarya</taxon>
        <taxon>Ascomycota</taxon>
        <taxon>Pezizomycotina</taxon>
        <taxon>Sordariomycetes</taxon>
        <taxon>Sordariomycetidae</taxon>
        <taxon>Thyridiales</taxon>
        <taxon>Thyridiaceae</taxon>
        <taxon>Thyridium</taxon>
    </lineage>
</organism>
<dbReference type="OrthoDB" id="2877829at2759"/>
<name>A0A507BAR4_9PEZI</name>
<dbReference type="RefSeq" id="XP_030998344.1">
    <property type="nucleotide sequence ID" value="XM_031137889.1"/>
</dbReference>
<evidence type="ECO:0000313" key="3">
    <source>
        <dbReference type="Proteomes" id="UP000319257"/>
    </source>
</evidence>
<dbReference type="Proteomes" id="UP000319257">
    <property type="component" value="Unassembled WGS sequence"/>
</dbReference>
<keyword evidence="3" id="KW-1185">Reference proteome</keyword>
<dbReference type="GeneID" id="41971021"/>
<evidence type="ECO:0000313" key="2">
    <source>
        <dbReference type="EMBL" id="TPX16633.1"/>
    </source>
</evidence>
<protein>
    <recommendedName>
        <fullName evidence="1">DUF1868 domain-containing protein</fullName>
    </recommendedName>
</protein>
<dbReference type="AlphaFoldDB" id="A0A507BAR4"/>
<proteinExistence type="predicted"/>
<sequence length="247" mass="27999">MALPVTATETAPVPQRPMYPEGVLTKFSPEGVVLRFPGNTTLCHLPADCPLLPGLRDLYSALAAHPVLSKKVHLLPPASWHMTVFDGVRDSEREPVLWPEGKHELPLAEMTSEFAGRLRELGQQLEAEGLAPPYRMRVRNFDGALIGIGIEVEGATADEERRMRRLRDRLADAMGFRAPNHETYQFHLSVAYLMRHLEPDDRAALDEVRDQHFPSIQREFTLGDVEFCTFEDMYSFPRVFYLGKNSQ</sequence>
<evidence type="ECO:0000259" key="1">
    <source>
        <dbReference type="Pfam" id="PF08975"/>
    </source>
</evidence>
<dbReference type="InterPro" id="IPR009097">
    <property type="entry name" value="Cyclic_Pdiesterase"/>
</dbReference>
<accession>A0A507BAR4</accession>
<dbReference type="Pfam" id="PF08975">
    <property type="entry name" value="2H-phosphodiest"/>
    <property type="match status" value="1"/>
</dbReference>
<dbReference type="EMBL" id="SKBQ01000016">
    <property type="protein sequence ID" value="TPX16633.1"/>
    <property type="molecule type" value="Genomic_DNA"/>
</dbReference>
<dbReference type="InParanoid" id="A0A507BAR4"/>
<feature type="domain" description="DUF1868" evidence="1">
    <location>
        <begin position="26"/>
        <end position="122"/>
    </location>
</feature>
<comment type="caution">
    <text evidence="2">The sequence shown here is derived from an EMBL/GenBank/DDBJ whole genome shotgun (WGS) entry which is preliminary data.</text>
</comment>
<gene>
    <name evidence="2" type="ORF">E0L32_003574</name>
</gene>
<dbReference type="InterPro" id="IPR015069">
    <property type="entry name" value="2H-PEstase_DUF1868"/>
</dbReference>
<reference evidence="2 3" key="1">
    <citation type="submission" date="2019-06" db="EMBL/GenBank/DDBJ databases">
        <title>Draft genome sequence of the filamentous fungus Phialemoniopsis curvata isolated from diesel fuel.</title>
        <authorList>
            <person name="Varaljay V.A."/>
            <person name="Lyon W.J."/>
            <person name="Crouch A.L."/>
            <person name="Drake C.E."/>
            <person name="Hollomon J.M."/>
            <person name="Nadeau L.J."/>
            <person name="Nunn H.S."/>
            <person name="Stevenson B.S."/>
            <person name="Bojanowski C.L."/>
            <person name="Crookes-Goodson W.J."/>
        </authorList>
    </citation>
    <scope>NUCLEOTIDE SEQUENCE [LARGE SCALE GENOMIC DNA]</scope>
    <source>
        <strain evidence="2 3">D216</strain>
    </source>
</reference>
<dbReference type="SUPFAM" id="SSF55144">
    <property type="entry name" value="LigT-like"/>
    <property type="match status" value="1"/>
</dbReference>
<dbReference type="Gene3D" id="3.90.1140.10">
    <property type="entry name" value="Cyclic phosphodiesterase"/>
    <property type="match status" value="1"/>
</dbReference>